<accession>A0A3B0YXD8</accession>
<dbReference type="PANTHER" id="PTHR33525">
    <property type="match status" value="1"/>
</dbReference>
<sequence length="567" mass="62589">MSADAAIKLIKPADLPAPPQAAMEIMRACSDNSYTQKELSVIVNNDPVLTAELLRVVNSPLFGISREVGSISNAITILGYKALRNLVLCIAVRDALGKKGIPGFDTEAYWEDALRRAVAARVLAEQLKADADACFTAGLLQDFGLLILFYLYPDQATMWPEIRRQNPQQRLALEIKTFGTTHDAVIMLLAKSWQLPEDLSVMLGMHHSYQQSELPASIEKGCRILYCADWMACVFSGGEDNDVLGQSRVEVEQTLGLSSESIDECLEKLPALVETAASALGLRVKKQADFEAILRSANVKLAEDNMSYQELAWELKKALADRDRYAENATRELIAAQEIQRSLLPVKSPDSIAIYGINRPAQMLSGDYYDFFEVESGPVFFTLADVAGKGITAALLMAKSCSLFHWLGKEGHSLSNLLYILNNEICETSTRGMFVTMIAGCYYPESDRVELINAGHLPVLIIKPDGDIVEVPAQGPPLGIMQNVEFKPVRFKLGKNLVYAFTDGITECKVGEQGEMLEIEGTKKILSQYANLEPQQRLQSIVEQLTSNTTEVQDDITMLVLDNSYGR</sequence>
<organism evidence="2">
    <name type="scientific">hydrothermal vent metagenome</name>
    <dbReference type="NCBI Taxonomy" id="652676"/>
    <lineage>
        <taxon>unclassified sequences</taxon>
        <taxon>metagenomes</taxon>
        <taxon>ecological metagenomes</taxon>
    </lineage>
</organism>
<evidence type="ECO:0000259" key="1">
    <source>
        <dbReference type="PROSITE" id="PS51833"/>
    </source>
</evidence>
<dbReference type="InterPro" id="IPR001932">
    <property type="entry name" value="PPM-type_phosphatase-like_dom"/>
</dbReference>
<feature type="domain" description="HDOD" evidence="1">
    <location>
        <begin position="15"/>
        <end position="209"/>
    </location>
</feature>
<dbReference type="AlphaFoldDB" id="A0A3B0YXD8"/>
<dbReference type="PROSITE" id="PS51833">
    <property type="entry name" value="HDOD"/>
    <property type="match status" value="1"/>
</dbReference>
<dbReference type="Pfam" id="PF08668">
    <property type="entry name" value="HDOD"/>
    <property type="match status" value="1"/>
</dbReference>
<proteinExistence type="predicted"/>
<protein>
    <submittedName>
        <fullName evidence="2">Serine phosphatase RsbU, regulator of sigma subunit</fullName>
    </submittedName>
</protein>
<dbReference type="EMBL" id="UOFL01000216">
    <property type="protein sequence ID" value="VAW81330.1"/>
    <property type="molecule type" value="Genomic_DNA"/>
</dbReference>
<dbReference type="InterPro" id="IPR052340">
    <property type="entry name" value="RNase_Y/CdgJ"/>
</dbReference>
<dbReference type="InterPro" id="IPR013976">
    <property type="entry name" value="HDOD"/>
</dbReference>
<dbReference type="SMART" id="SM00331">
    <property type="entry name" value="PP2C_SIG"/>
    <property type="match status" value="1"/>
</dbReference>
<dbReference type="Gene3D" id="3.60.40.10">
    <property type="entry name" value="PPM-type phosphatase domain"/>
    <property type="match status" value="1"/>
</dbReference>
<reference evidence="2" key="1">
    <citation type="submission" date="2018-06" db="EMBL/GenBank/DDBJ databases">
        <authorList>
            <person name="Zhirakovskaya E."/>
        </authorList>
    </citation>
    <scope>NUCLEOTIDE SEQUENCE</scope>
</reference>
<dbReference type="Pfam" id="PF07228">
    <property type="entry name" value="SpoIIE"/>
    <property type="match status" value="1"/>
</dbReference>
<name>A0A3B0YXD8_9ZZZZ</name>
<dbReference type="Gene3D" id="1.10.3210.10">
    <property type="entry name" value="Hypothetical protein af1432"/>
    <property type="match status" value="1"/>
</dbReference>
<evidence type="ECO:0000313" key="2">
    <source>
        <dbReference type="EMBL" id="VAW81330.1"/>
    </source>
</evidence>
<dbReference type="InterPro" id="IPR036457">
    <property type="entry name" value="PPM-type-like_dom_sf"/>
</dbReference>
<dbReference type="SUPFAM" id="SSF109604">
    <property type="entry name" value="HD-domain/PDEase-like"/>
    <property type="match status" value="1"/>
</dbReference>
<dbReference type="PANTHER" id="PTHR33525:SF3">
    <property type="entry name" value="RIBONUCLEASE Y"/>
    <property type="match status" value="1"/>
</dbReference>
<gene>
    <name evidence="2" type="ORF">MNBD_GAMMA12-1522</name>
</gene>